<evidence type="ECO:0000313" key="2">
    <source>
        <dbReference type="Proteomes" id="UP000255277"/>
    </source>
</evidence>
<dbReference type="GO" id="GO:0016491">
    <property type="term" value="F:oxidoreductase activity"/>
    <property type="evidence" value="ECO:0007669"/>
    <property type="project" value="UniProtKB-KW"/>
</dbReference>
<keyword evidence="1" id="KW-0560">Oxidoreductase</keyword>
<dbReference type="Gene3D" id="3.40.50.2300">
    <property type="match status" value="1"/>
</dbReference>
<name>A0A380FGR3_STAGA</name>
<dbReference type="Proteomes" id="UP000255277">
    <property type="component" value="Unassembled WGS sequence"/>
</dbReference>
<organism evidence="1 2">
    <name type="scientific">Staphylococcus gallinarum</name>
    <dbReference type="NCBI Taxonomy" id="1293"/>
    <lineage>
        <taxon>Bacteria</taxon>
        <taxon>Bacillati</taxon>
        <taxon>Bacillota</taxon>
        <taxon>Bacilli</taxon>
        <taxon>Bacillales</taxon>
        <taxon>Staphylococcaceae</taxon>
        <taxon>Staphylococcus</taxon>
    </lineage>
</organism>
<dbReference type="SUPFAM" id="SSF52788">
    <property type="entry name" value="Phosphotyrosine protein phosphatases I"/>
    <property type="match status" value="1"/>
</dbReference>
<accession>A0A380FGR3</accession>
<dbReference type="AlphaFoldDB" id="A0A380FGR3"/>
<sequence>MLEVGIDISNHTSDLIDSEILNQADLVVTLCSHADNNCPVLPKHVD</sequence>
<gene>
    <name evidence="1" type="primary">arsC_2</name>
    <name evidence="1" type="ORF">NCTC12195_01839</name>
</gene>
<proteinExistence type="predicted"/>
<dbReference type="EC" id="1.20.4.-" evidence="1"/>
<dbReference type="InterPro" id="IPR036196">
    <property type="entry name" value="Ptyr_pPase_sf"/>
</dbReference>
<dbReference type="EMBL" id="UHDK01000001">
    <property type="protein sequence ID" value="SUM32394.1"/>
    <property type="molecule type" value="Genomic_DNA"/>
</dbReference>
<reference evidence="1 2" key="1">
    <citation type="submission" date="2018-06" db="EMBL/GenBank/DDBJ databases">
        <authorList>
            <consortium name="Pathogen Informatics"/>
            <person name="Doyle S."/>
        </authorList>
    </citation>
    <scope>NUCLEOTIDE SEQUENCE [LARGE SCALE GENOMIC DNA]</scope>
    <source>
        <strain evidence="1 2">NCTC12195</strain>
    </source>
</reference>
<protein>
    <submittedName>
        <fullName evidence="1">Arsenate reductase</fullName>
        <ecNumber evidence="1">1.20.4.-</ecNumber>
    </submittedName>
</protein>
<evidence type="ECO:0000313" key="1">
    <source>
        <dbReference type="EMBL" id="SUM32394.1"/>
    </source>
</evidence>